<dbReference type="Gene3D" id="1.25.40.10">
    <property type="entry name" value="Tetratricopeptide repeat domain"/>
    <property type="match status" value="1"/>
</dbReference>
<dbReference type="InterPro" id="IPR011990">
    <property type="entry name" value="TPR-like_helical_dom_sf"/>
</dbReference>
<name>A0A521FI90_9BACT</name>
<accession>A0A521FI90</accession>
<dbReference type="Proteomes" id="UP000317557">
    <property type="component" value="Unassembled WGS sequence"/>
</dbReference>
<keyword evidence="2" id="KW-1185">Reference proteome</keyword>
<organism evidence="1 2">
    <name type="scientific">Gracilimonas mengyeensis</name>
    <dbReference type="NCBI Taxonomy" id="1302730"/>
    <lineage>
        <taxon>Bacteria</taxon>
        <taxon>Pseudomonadati</taxon>
        <taxon>Balneolota</taxon>
        <taxon>Balneolia</taxon>
        <taxon>Balneolales</taxon>
        <taxon>Balneolaceae</taxon>
        <taxon>Gracilimonas</taxon>
    </lineage>
</organism>
<proteinExistence type="predicted"/>
<reference evidence="1 2" key="1">
    <citation type="submission" date="2017-05" db="EMBL/GenBank/DDBJ databases">
        <authorList>
            <person name="Varghese N."/>
            <person name="Submissions S."/>
        </authorList>
    </citation>
    <scope>NUCLEOTIDE SEQUENCE [LARGE SCALE GENOMIC DNA]</scope>
    <source>
        <strain evidence="1 2">DSM 21985</strain>
    </source>
</reference>
<evidence type="ECO:0000313" key="1">
    <source>
        <dbReference type="EMBL" id="SMO95855.1"/>
    </source>
</evidence>
<evidence type="ECO:0008006" key="3">
    <source>
        <dbReference type="Google" id="ProtNLM"/>
    </source>
</evidence>
<evidence type="ECO:0000313" key="2">
    <source>
        <dbReference type="Proteomes" id="UP000317557"/>
    </source>
</evidence>
<protein>
    <recommendedName>
        <fullName evidence="3">Tetratricopeptide repeat-containing protein</fullName>
    </recommendedName>
</protein>
<dbReference type="SUPFAM" id="SSF48452">
    <property type="entry name" value="TPR-like"/>
    <property type="match status" value="1"/>
</dbReference>
<gene>
    <name evidence="1" type="ORF">SAMN06265219_11951</name>
</gene>
<dbReference type="EMBL" id="FXTP01000019">
    <property type="protein sequence ID" value="SMO95855.1"/>
    <property type="molecule type" value="Genomic_DNA"/>
</dbReference>
<sequence>MTDQAIATSETEVSNKVIPWAELVLFISDMKYLNMNRVRNLSDIFHKVSVLAPAGTPEELPEDVQWKQYHPESSRAEIWNNQLKTTDKEWVLFIEDDEEIKFTDFPQPEVLNEKLWAPALINREEGERVNQFYQIRLVYNTGEAVFQGRNLPDCTHYITSNGIELLNTPVQLDRSSQLFENVDPNVEFSIASYAPQTYLVEGHRYFKEGKYNYAAAQYRQLLKAKKLLPFDRLAAVNGLASCMAERFKWANALSLTEQSLQAESLQNIPNLIEYRIYQLKQQWDKAFEALSRYHESLELHTRSSFDVKLSEEETLINLADLALKSDQRERASEYLNEFFKIKNGDVDPSFVKKLLVLCIDLHDKSKSEFYFTRLFEGRYPDQLDQEGKEDLNDFMSLFMKNEWYEFVYNIYNELFDEHPDEDEFRRRLIVVSMKTNRLEQARRLAAKVA</sequence>
<dbReference type="AlphaFoldDB" id="A0A521FI90"/>